<feature type="domain" description="N-terminal" evidence="1">
    <location>
        <begin position="9"/>
        <end position="109"/>
    </location>
</feature>
<protein>
    <submittedName>
        <fullName evidence="3">Antirestriction protein ArdC</fullName>
    </submittedName>
</protein>
<reference evidence="3 4" key="1">
    <citation type="submission" date="2016-10" db="EMBL/GenBank/DDBJ databases">
        <authorList>
            <person name="de Groot N.N."/>
        </authorList>
    </citation>
    <scope>NUCLEOTIDE SEQUENCE [LARGE SCALE GENOMIC DNA]</scope>
    <source>
        <strain evidence="3 4">DSM 11443</strain>
    </source>
</reference>
<feature type="domain" description="Polyvalent protein metallopeptidase" evidence="2">
    <location>
        <begin position="146"/>
        <end position="277"/>
    </location>
</feature>
<dbReference type="Proteomes" id="UP000198977">
    <property type="component" value="Unassembled WGS sequence"/>
</dbReference>
<accession>A0A1I1UFZ6</accession>
<proteinExistence type="predicted"/>
<evidence type="ECO:0000313" key="4">
    <source>
        <dbReference type="Proteomes" id="UP000198977"/>
    </source>
</evidence>
<dbReference type="STRING" id="74348.SAMN04488523_102105"/>
<dbReference type="InterPro" id="IPR017113">
    <property type="entry name" value="Antirestriction_ArdC"/>
</dbReference>
<evidence type="ECO:0000259" key="2">
    <source>
        <dbReference type="Pfam" id="PF18818"/>
    </source>
</evidence>
<dbReference type="InterPro" id="IPR013610">
    <property type="entry name" value="ArdC_N"/>
</dbReference>
<dbReference type="AlphaFoldDB" id="A0A1I1UFZ6"/>
<dbReference type="GO" id="GO:0003697">
    <property type="term" value="F:single-stranded DNA binding"/>
    <property type="evidence" value="ECO:0007669"/>
    <property type="project" value="InterPro"/>
</dbReference>
<evidence type="ECO:0000259" key="1">
    <source>
        <dbReference type="Pfam" id="PF08401"/>
    </source>
</evidence>
<sequence>MSGTTMKFDVHSQITNHIIAAIETAGEFQTPWITRSGGSFARPVNVASKRPYNGINILNLWIASLSKDYPSNTWGTYRQWQQVGCQVRQGEKSSLVVFYQNHTSEDEAPKHFVARASRVFNAAQVDGFELQVENLLNTPLFTPVARAEAFATHTGARIEENGEQACFVSSLDLIRMPERCRFIDTATTMAAEAFYGTLSHELVHWTGVSHRLDRDLSGRFGDQAYAMEELVAELGAAFLCSELGLAPVPREDHACYIKSWLAVLKQDKRAIFTAASKASQAAN</sequence>
<organism evidence="3 4">
    <name type="scientific">Sulfitobacter brevis</name>
    <dbReference type="NCBI Taxonomy" id="74348"/>
    <lineage>
        <taxon>Bacteria</taxon>
        <taxon>Pseudomonadati</taxon>
        <taxon>Pseudomonadota</taxon>
        <taxon>Alphaproteobacteria</taxon>
        <taxon>Rhodobacterales</taxon>
        <taxon>Roseobacteraceae</taxon>
        <taxon>Sulfitobacter</taxon>
    </lineage>
</organism>
<keyword evidence="4" id="KW-1185">Reference proteome</keyword>
<dbReference type="OrthoDB" id="9792687at2"/>
<evidence type="ECO:0000313" key="3">
    <source>
        <dbReference type="EMBL" id="SFD69624.1"/>
    </source>
</evidence>
<dbReference type="Pfam" id="PF08401">
    <property type="entry name" value="ArdcN"/>
    <property type="match status" value="1"/>
</dbReference>
<dbReference type="Pfam" id="PF18818">
    <property type="entry name" value="MPTase-PolyVal"/>
    <property type="match status" value="1"/>
</dbReference>
<name>A0A1I1UFZ6_9RHOB</name>
<dbReference type="InterPro" id="IPR041459">
    <property type="entry name" value="MPTase-PolyVal"/>
</dbReference>
<dbReference type="EMBL" id="FOMW01000002">
    <property type="protein sequence ID" value="SFD69624.1"/>
    <property type="molecule type" value="Genomic_DNA"/>
</dbReference>
<dbReference type="PIRSF" id="PIRSF037112">
    <property type="entry name" value="Antirestriction_ArdC"/>
    <property type="match status" value="1"/>
</dbReference>
<gene>
    <name evidence="3" type="ORF">SAMN04488523_102105</name>
</gene>